<dbReference type="Proteomes" id="UP000663832">
    <property type="component" value="Unassembled WGS sequence"/>
</dbReference>
<organism evidence="1 2">
    <name type="scientific">Adineta steineri</name>
    <dbReference type="NCBI Taxonomy" id="433720"/>
    <lineage>
        <taxon>Eukaryota</taxon>
        <taxon>Metazoa</taxon>
        <taxon>Spiralia</taxon>
        <taxon>Gnathifera</taxon>
        <taxon>Rotifera</taxon>
        <taxon>Eurotatoria</taxon>
        <taxon>Bdelloidea</taxon>
        <taxon>Adinetida</taxon>
        <taxon>Adinetidae</taxon>
        <taxon>Adineta</taxon>
    </lineage>
</organism>
<comment type="caution">
    <text evidence="1">The sequence shown here is derived from an EMBL/GenBank/DDBJ whole genome shotgun (WGS) entry which is preliminary data.</text>
</comment>
<dbReference type="AlphaFoldDB" id="A0A813R3C2"/>
<dbReference type="EMBL" id="CAJNOM010000009">
    <property type="protein sequence ID" value="CAF0774670.1"/>
    <property type="molecule type" value="Genomic_DNA"/>
</dbReference>
<proteinExistence type="predicted"/>
<evidence type="ECO:0000313" key="1">
    <source>
        <dbReference type="EMBL" id="CAF0774670.1"/>
    </source>
</evidence>
<keyword evidence="2" id="KW-1185">Reference proteome</keyword>
<protein>
    <submittedName>
        <fullName evidence="1">Uncharacterized protein</fullName>
    </submittedName>
</protein>
<accession>A0A813R3C2</accession>
<reference evidence="1" key="1">
    <citation type="submission" date="2021-02" db="EMBL/GenBank/DDBJ databases">
        <authorList>
            <person name="Nowell W R."/>
        </authorList>
    </citation>
    <scope>NUCLEOTIDE SEQUENCE</scope>
</reference>
<dbReference type="OrthoDB" id="10039644at2759"/>
<sequence>MRWCEGKEEGEIVVGGDGQGGELNQLYGPMGLSFDDERNLYIADQSESENTNNITQSTRSQKGFLMAIISITIIVIFTKKAETTMNAIRPCSTVCCAAVYFTCIACLDDKFDNVPAYCYRHYAYNGTGPHHYFDAYGGCATHAAAAANDTGYGGRYIFNGTITLAGGISAPRYSGTGVYGSSVCKG</sequence>
<evidence type="ECO:0000313" key="2">
    <source>
        <dbReference type="Proteomes" id="UP000663832"/>
    </source>
</evidence>
<name>A0A813R3C2_9BILA</name>
<gene>
    <name evidence="1" type="ORF">QVE165_LOCUS2811</name>
</gene>